<evidence type="ECO:0000313" key="2">
    <source>
        <dbReference type="Proteomes" id="UP000095085"/>
    </source>
</evidence>
<organism evidence="1 2">
    <name type="scientific">Hyphopichia burtonii NRRL Y-1933</name>
    <dbReference type="NCBI Taxonomy" id="984485"/>
    <lineage>
        <taxon>Eukaryota</taxon>
        <taxon>Fungi</taxon>
        <taxon>Dikarya</taxon>
        <taxon>Ascomycota</taxon>
        <taxon>Saccharomycotina</taxon>
        <taxon>Pichiomycetes</taxon>
        <taxon>Debaryomycetaceae</taxon>
        <taxon>Hyphopichia</taxon>
    </lineage>
</organism>
<dbReference type="Proteomes" id="UP000095085">
    <property type="component" value="Unassembled WGS sequence"/>
</dbReference>
<accession>A0A1E4RIW6</accession>
<name>A0A1E4RIW6_9ASCO</name>
<proteinExistence type="predicted"/>
<gene>
    <name evidence="1" type="ORF">HYPBUDRAFT_11766</name>
</gene>
<protein>
    <submittedName>
        <fullName evidence="1">Uncharacterized protein</fullName>
    </submittedName>
</protein>
<sequence length="292" mass="33726">MSSLYLYINWRPSSPMLNKLKMVSTKIMQGLQQKDADFYNNFQWSLYGAPSQSSTSNYGRFSVTNLKNFRDFHITLGPNIVGPSYKIEQFIENLNNEAKKIKVNKNLIKNDNMQQDHQNNLNRLLFKNSNNPSLVNGNQKKIQLSIKPKLSVHASVTSKSLFLAISIKNDNLQDEFFAQLRNIIHDQKDKLGLSWYSKLNTSSDSRFLDQYKNYHTTLLVGEFKKIPSTDQVKNSRIKAFEICQALDLADLQDIKINIDSISVDIIGHNRVRKEIKLNLDDYSNKKRKSQSK</sequence>
<dbReference type="AlphaFoldDB" id="A0A1E4RIW6"/>
<reference evidence="2" key="1">
    <citation type="submission" date="2016-05" db="EMBL/GenBank/DDBJ databases">
        <title>Comparative genomics of biotechnologically important yeasts.</title>
        <authorList>
            <consortium name="DOE Joint Genome Institute"/>
            <person name="Riley R."/>
            <person name="Haridas S."/>
            <person name="Wolfe K.H."/>
            <person name="Lopes M.R."/>
            <person name="Hittinger C.T."/>
            <person name="Goker M."/>
            <person name="Salamov A."/>
            <person name="Wisecaver J."/>
            <person name="Long T.M."/>
            <person name="Aerts A.L."/>
            <person name="Barry K."/>
            <person name="Choi C."/>
            <person name="Clum A."/>
            <person name="Coughlan A.Y."/>
            <person name="Deshpande S."/>
            <person name="Douglass A.P."/>
            <person name="Hanson S.J."/>
            <person name="Klenk H.-P."/>
            <person name="Labutti K."/>
            <person name="Lapidus A."/>
            <person name="Lindquist E."/>
            <person name="Lipzen A."/>
            <person name="Meier-Kolthoff J.P."/>
            <person name="Ohm R.A."/>
            <person name="Otillar R.P."/>
            <person name="Pangilinan J."/>
            <person name="Peng Y."/>
            <person name="Rokas A."/>
            <person name="Rosa C.A."/>
            <person name="Scheuner C."/>
            <person name="Sibirny A.A."/>
            <person name="Slot J.C."/>
            <person name="Stielow J.B."/>
            <person name="Sun H."/>
            <person name="Kurtzman C.P."/>
            <person name="Blackwell M."/>
            <person name="Grigoriev I.V."/>
            <person name="Jeffries T.W."/>
        </authorList>
    </citation>
    <scope>NUCLEOTIDE SEQUENCE [LARGE SCALE GENOMIC DNA]</scope>
    <source>
        <strain evidence="2">NRRL Y-1933</strain>
    </source>
</reference>
<dbReference type="EMBL" id="KV454541">
    <property type="protein sequence ID" value="ODV67171.1"/>
    <property type="molecule type" value="Genomic_DNA"/>
</dbReference>
<keyword evidence="2" id="KW-1185">Reference proteome</keyword>
<dbReference type="RefSeq" id="XP_020076238.1">
    <property type="nucleotide sequence ID" value="XM_020219184.1"/>
</dbReference>
<evidence type="ECO:0000313" key="1">
    <source>
        <dbReference type="EMBL" id="ODV67171.1"/>
    </source>
</evidence>
<dbReference type="GeneID" id="30993734"/>
<dbReference type="Gene3D" id="3.90.1140.10">
    <property type="entry name" value="Cyclic phosphodiesterase"/>
    <property type="match status" value="1"/>
</dbReference>